<dbReference type="AlphaFoldDB" id="A0AA36G2K5"/>
<name>A0AA36G2K5_9BILA</name>
<comment type="caution">
    <text evidence="1">The sequence shown here is derived from an EMBL/GenBank/DDBJ whole genome shotgun (WGS) entry which is preliminary data.</text>
</comment>
<sequence>MLDQLPLELQQRILQNLHEPDVRFRFARTSKSNWNLLKTLPRKCQHFSVKADQNSIEVFISRGRFKSHLIRNVNVQELLFAGATVAELKIYDPDFRLDNLKADRLEIGEEIEDVIPILKRFLPAGKYSHVCLHAQNPSLVLCKFGTKYIKEFWEIGTINLKGYIPLKCPEIRFYIRPKAAHQIGAYINGIIQDWMNGNRIIKRITICAMPIWKMANQFELQKCYLRKDGRILQVALDHNRVRWKIWAWQRHW</sequence>
<evidence type="ECO:0000313" key="2">
    <source>
        <dbReference type="Proteomes" id="UP001177023"/>
    </source>
</evidence>
<dbReference type="EMBL" id="CATQJA010002641">
    <property type="protein sequence ID" value="CAJ0575896.1"/>
    <property type="molecule type" value="Genomic_DNA"/>
</dbReference>
<gene>
    <name evidence="1" type="ORF">MSPICULIGERA_LOCUS14198</name>
</gene>
<feature type="non-terminal residue" evidence="1">
    <location>
        <position position="252"/>
    </location>
</feature>
<proteinExistence type="predicted"/>
<dbReference type="Proteomes" id="UP001177023">
    <property type="component" value="Unassembled WGS sequence"/>
</dbReference>
<reference evidence="1" key="1">
    <citation type="submission" date="2023-06" db="EMBL/GenBank/DDBJ databases">
        <authorList>
            <person name="Delattre M."/>
        </authorList>
    </citation>
    <scope>NUCLEOTIDE SEQUENCE</scope>
    <source>
        <strain evidence="1">AF72</strain>
    </source>
</reference>
<organism evidence="1 2">
    <name type="scientific">Mesorhabditis spiculigera</name>
    <dbReference type="NCBI Taxonomy" id="96644"/>
    <lineage>
        <taxon>Eukaryota</taxon>
        <taxon>Metazoa</taxon>
        <taxon>Ecdysozoa</taxon>
        <taxon>Nematoda</taxon>
        <taxon>Chromadorea</taxon>
        <taxon>Rhabditida</taxon>
        <taxon>Rhabditina</taxon>
        <taxon>Rhabditomorpha</taxon>
        <taxon>Rhabditoidea</taxon>
        <taxon>Rhabditidae</taxon>
        <taxon>Mesorhabditinae</taxon>
        <taxon>Mesorhabditis</taxon>
    </lineage>
</organism>
<protein>
    <recommendedName>
        <fullName evidence="3">F-box domain-containing protein</fullName>
    </recommendedName>
</protein>
<evidence type="ECO:0000313" key="1">
    <source>
        <dbReference type="EMBL" id="CAJ0575896.1"/>
    </source>
</evidence>
<evidence type="ECO:0008006" key="3">
    <source>
        <dbReference type="Google" id="ProtNLM"/>
    </source>
</evidence>
<accession>A0AA36G2K5</accession>
<keyword evidence="2" id="KW-1185">Reference proteome</keyword>